<evidence type="ECO:0000259" key="2">
    <source>
        <dbReference type="Pfam" id="PF26061"/>
    </source>
</evidence>
<keyword evidence="1" id="KW-0732">Signal</keyword>
<dbReference type="EMBL" id="JAZHXJ010001021">
    <property type="protein sequence ID" value="KAL1846662.1"/>
    <property type="molecule type" value="Genomic_DNA"/>
</dbReference>
<dbReference type="Proteomes" id="UP001586593">
    <property type="component" value="Unassembled WGS sequence"/>
</dbReference>
<gene>
    <name evidence="3" type="ORF">VTK73DRAFT_242</name>
</gene>
<name>A0ABR3VWA8_9PEZI</name>
<reference evidence="3 4" key="1">
    <citation type="journal article" date="2024" name="Commun. Biol.">
        <title>Comparative genomic analysis of thermophilic fungi reveals convergent evolutionary adaptations and gene losses.</title>
        <authorList>
            <person name="Steindorff A.S."/>
            <person name="Aguilar-Pontes M.V."/>
            <person name="Robinson A.J."/>
            <person name="Andreopoulos B."/>
            <person name="LaButti K."/>
            <person name="Kuo A."/>
            <person name="Mondo S."/>
            <person name="Riley R."/>
            <person name="Otillar R."/>
            <person name="Haridas S."/>
            <person name="Lipzen A."/>
            <person name="Grimwood J."/>
            <person name="Schmutz J."/>
            <person name="Clum A."/>
            <person name="Reid I.D."/>
            <person name="Moisan M.C."/>
            <person name="Butler G."/>
            <person name="Nguyen T.T.M."/>
            <person name="Dewar K."/>
            <person name="Conant G."/>
            <person name="Drula E."/>
            <person name="Henrissat B."/>
            <person name="Hansel C."/>
            <person name="Singer S."/>
            <person name="Hutchinson M.I."/>
            <person name="de Vries R.P."/>
            <person name="Natvig D.O."/>
            <person name="Powell A.J."/>
            <person name="Tsang A."/>
            <person name="Grigoriev I.V."/>
        </authorList>
    </citation>
    <scope>NUCLEOTIDE SEQUENCE [LARGE SCALE GENOMIC DNA]</scope>
    <source>
        <strain evidence="3 4">ATCC 24622</strain>
    </source>
</reference>
<keyword evidence="4" id="KW-1185">Reference proteome</keyword>
<evidence type="ECO:0000256" key="1">
    <source>
        <dbReference type="SAM" id="SignalP"/>
    </source>
</evidence>
<evidence type="ECO:0000313" key="3">
    <source>
        <dbReference type="EMBL" id="KAL1846662.1"/>
    </source>
</evidence>
<proteinExistence type="predicted"/>
<comment type="caution">
    <text evidence="3">The sequence shown here is derived from an EMBL/GenBank/DDBJ whole genome shotgun (WGS) entry which is preliminary data.</text>
</comment>
<evidence type="ECO:0000313" key="4">
    <source>
        <dbReference type="Proteomes" id="UP001586593"/>
    </source>
</evidence>
<accession>A0ABR3VWA8</accession>
<dbReference type="InterPro" id="IPR058334">
    <property type="entry name" value="DUF8021"/>
</dbReference>
<sequence>MMQRSRKPAAYGLLSLLLSSAALTLAAGCDRAALIEVTSRYVAAQSQGDIRYMSALAASTVYTENDQAANITAGILSKPLKIDHSRSIHDTAACATYTELIVADPAHPYVIGTQQRLLPATEQNGTRWSNSSAPSSAAAAAGLTLARVETIVTDAGDWLFNAQHTLHYALLESWAPIPPDQRDARETIRAAGDAYLDLFRNGSGSVDVPWAPDCKRLEGGLYTRPGDTCDSGVPSGVVHTNRRYVVDEVAGSVDIFLSFGGGDGNGTGLPDSHQFRVEKGRIRFVHTLTACDVPNCGFGAPPEELGQDVGY</sequence>
<dbReference type="Pfam" id="PF26061">
    <property type="entry name" value="DUF8021"/>
    <property type="match status" value="1"/>
</dbReference>
<organism evidence="3 4">
    <name type="scientific">Phialemonium thermophilum</name>
    <dbReference type="NCBI Taxonomy" id="223376"/>
    <lineage>
        <taxon>Eukaryota</taxon>
        <taxon>Fungi</taxon>
        <taxon>Dikarya</taxon>
        <taxon>Ascomycota</taxon>
        <taxon>Pezizomycotina</taxon>
        <taxon>Sordariomycetes</taxon>
        <taxon>Sordariomycetidae</taxon>
        <taxon>Cephalothecales</taxon>
        <taxon>Cephalothecaceae</taxon>
        <taxon>Phialemonium</taxon>
    </lineage>
</organism>
<dbReference type="PROSITE" id="PS51257">
    <property type="entry name" value="PROKAR_LIPOPROTEIN"/>
    <property type="match status" value="1"/>
</dbReference>
<protein>
    <recommendedName>
        <fullName evidence="2">DUF8021 domain-containing protein</fullName>
    </recommendedName>
</protein>
<feature type="domain" description="DUF8021" evidence="2">
    <location>
        <begin position="181"/>
        <end position="289"/>
    </location>
</feature>
<feature type="chain" id="PRO_5046226495" description="DUF8021 domain-containing protein" evidence="1">
    <location>
        <begin position="27"/>
        <end position="311"/>
    </location>
</feature>
<feature type="signal peptide" evidence="1">
    <location>
        <begin position="1"/>
        <end position="26"/>
    </location>
</feature>